<dbReference type="PANTHER" id="PTHR35342">
    <property type="entry name" value="TRICARBOXYLIC TRANSPORT PROTEIN"/>
    <property type="match status" value="1"/>
</dbReference>
<feature type="transmembrane region" description="Helical" evidence="1">
    <location>
        <begin position="391"/>
        <end position="419"/>
    </location>
</feature>
<feature type="transmembrane region" description="Helical" evidence="1">
    <location>
        <begin position="458"/>
        <end position="483"/>
    </location>
</feature>
<organism evidence="3 4">
    <name type="scientific">Conyzicola lurida</name>
    <dbReference type="NCBI Taxonomy" id="1172621"/>
    <lineage>
        <taxon>Bacteria</taxon>
        <taxon>Bacillati</taxon>
        <taxon>Actinomycetota</taxon>
        <taxon>Actinomycetes</taxon>
        <taxon>Micrococcales</taxon>
        <taxon>Microbacteriaceae</taxon>
        <taxon>Conyzicola</taxon>
    </lineage>
</organism>
<dbReference type="EMBL" id="JACHMJ010000001">
    <property type="protein sequence ID" value="MBB5842117.1"/>
    <property type="molecule type" value="Genomic_DNA"/>
</dbReference>
<evidence type="ECO:0000313" key="4">
    <source>
        <dbReference type="Proteomes" id="UP000536685"/>
    </source>
</evidence>
<dbReference type="PANTHER" id="PTHR35342:SF5">
    <property type="entry name" value="TRICARBOXYLIC TRANSPORT PROTEIN"/>
    <property type="match status" value="1"/>
</dbReference>
<name>A0A841AFV1_9MICO</name>
<keyword evidence="1" id="KW-0812">Transmembrane</keyword>
<evidence type="ECO:0000256" key="1">
    <source>
        <dbReference type="SAM" id="Phobius"/>
    </source>
</evidence>
<feature type="transmembrane region" description="Helical" evidence="1">
    <location>
        <begin position="350"/>
        <end position="371"/>
    </location>
</feature>
<feature type="transmembrane region" description="Helical" evidence="1">
    <location>
        <begin position="250"/>
        <end position="276"/>
    </location>
</feature>
<comment type="caution">
    <text evidence="3">The sequence shown here is derived from an EMBL/GenBank/DDBJ whole genome shotgun (WGS) entry which is preliminary data.</text>
</comment>
<proteinExistence type="predicted"/>
<gene>
    <name evidence="3" type="ORF">HD599_000440</name>
</gene>
<reference evidence="3 4" key="1">
    <citation type="submission" date="2020-08" db="EMBL/GenBank/DDBJ databases">
        <title>Sequencing the genomes of 1000 actinobacteria strains.</title>
        <authorList>
            <person name="Klenk H.-P."/>
        </authorList>
    </citation>
    <scope>NUCLEOTIDE SEQUENCE [LARGE SCALE GENOMIC DNA]</scope>
    <source>
        <strain evidence="3 4">DSM 105784</strain>
    </source>
</reference>
<feature type="transmembrane region" description="Helical" evidence="1">
    <location>
        <begin position="17"/>
        <end position="37"/>
    </location>
</feature>
<dbReference type="AlphaFoldDB" id="A0A841AFV1"/>
<feature type="transmembrane region" description="Helical" evidence="1">
    <location>
        <begin position="168"/>
        <end position="187"/>
    </location>
</feature>
<sequence length="505" mass="52077">MFDNLALGFATAFTAENLLWCLVGVVLGTVIGLLPGLGSTTGVAILIPLTLTLEPVTALIMLAGIYYGAQYGGTITSVLISTPGEAASVVTTLDGYQMARNGRAGSALAISAIGSFVAAIISLALLMTIAPALAALALNFGPVENLSIMILGLIIVVSFAGGSLARGLMMAATGLLISTVGVATGFSDARFTFGSIDLLGGIPFVEVMIGLFAVGEVLHQIRVGAAAPIRTRFRDMVISRKELKKSAAPILRGSAIGFVLGILPGAGSTLASFMAYGIEKKVSPNKANFGKGAIEGVAAPEAANNSAANANFVPTLALGIPGGGTTAVLLGAFTIYGLQPGPLLFETQPALIWGLLVSFFIGNVMLLVLNLPLAPVFAQMLRIPYGYLYPIILLTSFVGAYAVSNNMFSVLLVLIFGIVGWVMKELDLPMAPLVLGLVLGPLFEKSLVQTSALGEGNFGILFSSPIAITILSFAAILTFAPIITRRVVAARRTSEATKPKVDAAS</sequence>
<feature type="transmembrane region" description="Helical" evidence="1">
    <location>
        <begin position="207"/>
        <end position="229"/>
    </location>
</feature>
<accession>A0A841AFV1</accession>
<dbReference type="RefSeq" id="WP_184233241.1">
    <property type="nucleotide sequence ID" value="NZ_JACHMJ010000001.1"/>
</dbReference>
<keyword evidence="1" id="KW-0472">Membrane</keyword>
<evidence type="ECO:0000259" key="2">
    <source>
        <dbReference type="Pfam" id="PF01970"/>
    </source>
</evidence>
<feature type="transmembrane region" description="Helical" evidence="1">
    <location>
        <begin position="108"/>
        <end position="137"/>
    </location>
</feature>
<protein>
    <submittedName>
        <fullName evidence="3">Putative tricarboxylic transport membrane protein</fullName>
    </submittedName>
</protein>
<dbReference type="Pfam" id="PF01970">
    <property type="entry name" value="TctA"/>
    <property type="match status" value="1"/>
</dbReference>
<feature type="transmembrane region" description="Helical" evidence="1">
    <location>
        <begin position="316"/>
        <end position="338"/>
    </location>
</feature>
<evidence type="ECO:0000313" key="3">
    <source>
        <dbReference type="EMBL" id="MBB5842117.1"/>
    </source>
</evidence>
<dbReference type="Proteomes" id="UP000536685">
    <property type="component" value="Unassembled WGS sequence"/>
</dbReference>
<feature type="transmembrane region" description="Helical" evidence="1">
    <location>
        <begin position="143"/>
        <end position="161"/>
    </location>
</feature>
<dbReference type="InterPro" id="IPR002823">
    <property type="entry name" value="DUF112_TM"/>
</dbReference>
<feature type="transmembrane region" description="Helical" evidence="1">
    <location>
        <begin position="44"/>
        <end position="69"/>
    </location>
</feature>
<feature type="domain" description="DUF112" evidence="2">
    <location>
        <begin position="18"/>
        <end position="435"/>
    </location>
</feature>
<keyword evidence="4" id="KW-1185">Reference proteome</keyword>
<keyword evidence="1" id="KW-1133">Transmembrane helix</keyword>